<keyword evidence="1" id="KW-0863">Zinc-finger</keyword>
<evidence type="ECO:0000313" key="4">
    <source>
        <dbReference type="EMBL" id="RMJ05136.1"/>
    </source>
</evidence>
<organism evidence="4 5">
    <name type="scientific">Fusarium kuroshium</name>
    <dbReference type="NCBI Taxonomy" id="2010991"/>
    <lineage>
        <taxon>Eukaryota</taxon>
        <taxon>Fungi</taxon>
        <taxon>Dikarya</taxon>
        <taxon>Ascomycota</taxon>
        <taxon>Pezizomycotina</taxon>
        <taxon>Sordariomycetes</taxon>
        <taxon>Hypocreomycetidae</taxon>
        <taxon>Hypocreales</taxon>
        <taxon>Nectriaceae</taxon>
        <taxon>Fusarium</taxon>
        <taxon>Fusarium solani species complex</taxon>
    </lineage>
</organism>
<dbReference type="EMBL" id="NKUJ01000435">
    <property type="protein sequence ID" value="RMJ05136.1"/>
    <property type="molecule type" value="Genomic_DNA"/>
</dbReference>
<dbReference type="STRING" id="2010991.A0A3M2RII8"/>
<dbReference type="InterPro" id="IPR058925">
    <property type="entry name" value="zf-C2H2_AcuF"/>
</dbReference>
<dbReference type="PANTHER" id="PTHR35391">
    <property type="entry name" value="C2H2-TYPE DOMAIN-CONTAINING PROTEIN-RELATED"/>
    <property type="match status" value="1"/>
</dbReference>
<dbReference type="GO" id="GO:0008270">
    <property type="term" value="F:zinc ion binding"/>
    <property type="evidence" value="ECO:0007669"/>
    <property type="project" value="UniProtKB-KW"/>
</dbReference>
<name>A0A3M2RII8_9HYPO</name>
<dbReference type="Proteomes" id="UP000277212">
    <property type="component" value="Unassembled WGS sequence"/>
</dbReference>
<dbReference type="PROSITE" id="PS50157">
    <property type="entry name" value="ZINC_FINGER_C2H2_2"/>
    <property type="match status" value="1"/>
</dbReference>
<keyword evidence="1" id="KW-0479">Metal-binding</keyword>
<keyword evidence="5" id="KW-1185">Reference proteome</keyword>
<gene>
    <name evidence="4" type="ORF">CDV36_014190</name>
</gene>
<reference evidence="4 5" key="1">
    <citation type="submission" date="2017-06" db="EMBL/GenBank/DDBJ databases">
        <title>Comparative genomic analysis of Ambrosia Fusariam Clade fungi.</title>
        <authorList>
            <person name="Stajich J.E."/>
            <person name="Carrillo J."/>
            <person name="Kijimoto T."/>
            <person name="Eskalen A."/>
            <person name="O'Donnell K."/>
            <person name="Kasson M."/>
        </authorList>
    </citation>
    <scope>NUCLEOTIDE SEQUENCE [LARGE SCALE GENOMIC DNA]</scope>
    <source>
        <strain evidence="4">UCR3666</strain>
    </source>
</reference>
<dbReference type="PROSITE" id="PS00028">
    <property type="entry name" value="ZINC_FINGER_C2H2_1"/>
    <property type="match status" value="1"/>
</dbReference>
<sequence>MELSMQENASRCEVALGSLVAAVEVSTSPATSLVSTRDLTNLQERFSQWAGNLGALQPQESHLSLEHRLRNSPQIHHAIDGMLQDLYDSARSAKEIIEGVRENRIDEPVLNSKASDADLAEFDISSNESDSSISLEPELDQVSEIEQLILVIKLSLDNLFKASIFIRKFSPKDQRRERARATKGFDKQADVMYIKDKYPSLTGSDSSEHPLAIRLGEANSRRRQYFKYCRDHNERLSNPVATKQVANPGASLGQPPRPQDPGWVSKSSIGSKQTKETLMADTEATEIVATDLHILDLADDPPKSVVSFATSVIEPGDDELPYPPLPPEARVSSSILCSYCWKVVSFQDGNKDRQWKKHVLGDLAPYVCTFPECNLSLFDSQHIWFEHELQMHRSNWVCPICSSPFESPPDLRSHIRTQHGDKISENQIAMVLEQSKRPVESIDPSQCPLCDEEWASAEILDASPNQCLAVSLDQFRKHLGHHLEQIALFSLPRLIPTQGSNVNRLSSTLDKGRLQPNTDQWVSDHGRGWRIILSRGATFIAMSYFMSLYENLELHTAVSTARGAIYDTPSSNRPHQVLNYLKLSVRLQERYLQTEEIKDLYEALNLGEMIAEISPTQDTMDNIHNISILLHQQFEQSGSIADLDKSISAARIAATSAELHDNLAIYKLGLIRSLARRFDLTGKTTDLEDSVRLISTVTEVRYSDVDTHGATRLKAQGSRPPNVIEPTQWSNDLQRTLNSLMQKMASKHLSWQRISFEIGSHLSRVKIPELELHLNDPTSEMAIDTFPQYRLRKSDLIAYLKSQFPEESNAISVQEHGSEYVLKIPQKLTSGGIPGATYTYLQARALSISH</sequence>
<dbReference type="AlphaFoldDB" id="A0A3M2RII8"/>
<dbReference type="OrthoDB" id="6133115at2759"/>
<evidence type="ECO:0000256" key="1">
    <source>
        <dbReference type="PROSITE-ProRule" id="PRU00042"/>
    </source>
</evidence>
<evidence type="ECO:0000259" key="3">
    <source>
        <dbReference type="PROSITE" id="PS50157"/>
    </source>
</evidence>
<accession>A0A3M2RII8</accession>
<protein>
    <recommendedName>
        <fullName evidence="3">C2H2-type domain-containing protein</fullName>
    </recommendedName>
</protein>
<feature type="domain" description="C2H2-type" evidence="3">
    <location>
        <begin position="396"/>
        <end position="423"/>
    </location>
</feature>
<dbReference type="SMART" id="SM00355">
    <property type="entry name" value="ZnF_C2H2"/>
    <property type="match status" value="2"/>
</dbReference>
<dbReference type="InterPro" id="IPR013087">
    <property type="entry name" value="Znf_C2H2_type"/>
</dbReference>
<feature type="region of interest" description="Disordered" evidence="2">
    <location>
        <begin position="237"/>
        <end position="275"/>
    </location>
</feature>
<dbReference type="Gene3D" id="3.30.160.60">
    <property type="entry name" value="Classic Zinc Finger"/>
    <property type="match status" value="1"/>
</dbReference>
<evidence type="ECO:0000256" key="2">
    <source>
        <dbReference type="SAM" id="MobiDB-lite"/>
    </source>
</evidence>
<proteinExistence type="predicted"/>
<comment type="caution">
    <text evidence="4">The sequence shown here is derived from an EMBL/GenBank/DDBJ whole genome shotgun (WGS) entry which is preliminary data.</text>
</comment>
<dbReference type="Pfam" id="PF26082">
    <property type="entry name" value="zf-C2H2_AcuF"/>
    <property type="match status" value="1"/>
</dbReference>
<keyword evidence="1" id="KW-0862">Zinc</keyword>
<evidence type="ECO:0000313" key="5">
    <source>
        <dbReference type="Proteomes" id="UP000277212"/>
    </source>
</evidence>
<dbReference type="PANTHER" id="PTHR35391:SF7">
    <property type="entry name" value="C2H2-TYPE DOMAIN-CONTAINING PROTEIN"/>
    <property type="match status" value="1"/>
</dbReference>